<dbReference type="SUPFAM" id="SSF53850">
    <property type="entry name" value="Periplasmic binding protein-like II"/>
    <property type="match status" value="1"/>
</dbReference>
<dbReference type="Gene3D" id="3.40.190.10">
    <property type="entry name" value="Periplasmic binding protein-like II"/>
    <property type="match status" value="2"/>
</dbReference>
<feature type="region of interest" description="Disordered" evidence="2">
    <location>
        <begin position="26"/>
        <end position="45"/>
    </location>
</feature>
<dbReference type="CDD" id="cd13518">
    <property type="entry name" value="PBP2_Fe3_thiamine_like"/>
    <property type="match status" value="1"/>
</dbReference>
<dbReference type="AlphaFoldDB" id="A0A3M8C2I8"/>
<comment type="caution">
    <text evidence="4">The sequence shown here is derived from an EMBL/GenBank/DDBJ whole genome shotgun (WGS) entry which is preliminary data.</text>
</comment>
<proteinExistence type="predicted"/>
<dbReference type="PROSITE" id="PS51257">
    <property type="entry name" value="PROKAR_LIPOPROTEIN"/>
    <property type="match status" value="1"/>
</dbReference>
<evidence type="ECO:0000313" key="4">
    <source>
        <dbReference type="EMBL" id="RNB69920.1"/>
    </source>
</evidence>
<dbReference type="GO" id="GO:0015888">
    <property type="term" value="P:thiamine transport"/>
    <property type="evidence" value="ECO:0007669"/>
    <property type="project" value="TreeGrafter"/>
</dbReference>
<dbReference type="GO" id="GO:0030975">
    <property type="term" value="F:thiamine binding"/>
    <property type="evidence" value="ECO:0007669"/>
    <property type="project" value="TreeGrafter"/>
</dbReference>
<keyword evidence="1 3" id="KW-0732">Signal</keyword>
<dbReference type="PANTHER" id="PTHR30006">
    <property type="entry name" value="THIAMINE-BINDING PERIPLASMIC PROTEIN-RELATED"/>
    <property type="match status" value="1"/>
</dbReference>
<evidence type="ECO:0000256" key="1">
    <source>
        <dbReference type="ARBA" id="ARBA00022729"/>
    </source>
</evidence>
<evidence type="ECO:0000256" key="2">
    <source>
        <dbReference type="SAM" id="MobiDB-lite"/>
    </source>
</evidence>
<reference evidence="4 5" key="1">
    <citation type="submission" date="2018-10" db="EMBL/GenBank/DDBJ databases">
        <title>Phylogenomics of Brevibacillus.</title>
        <authorList>
            <person name="Dunlap C."/>
        </authorList>
    </citation>
    <scope>NUCLEOTIDE SEQUENCE [LARGE SCALE GENOMIC DNA]</scope>
    <source>
        <strain evidence="4 5">JCM 12215</strain>
    </source>
</reference>
<dbReference type="PIRSF" id="PIRSF002825">
    <property type="entry name" value="CfbpA"/>
    <property type="match status" value="1"/>
</dbReference>
<accession>A0A3M8C2I8</accession>
<dbReference type="Proteomes" id="UP000282028">
    <property type="component" value="Unassembled WGS sequence"/>
</dbReference>
<feature type="chain" id="PRO_5039630581" evidence="3">
    <location>
        <begin position="23"/>
        <end position="358"/>
    </location>
</feature>
<gene>
    <name evidence="4" type="ORF">EDM52_18275</name>
</gene>
<feature type="signal peptide" evidence="3">
    <location>
        <begin position="1"/>
        <end position="22"/>
    </location>
</feature>
<dbReference type="PANTHER" id="PTHR30006:SF2">
    <property type="entry name" value="ABC TRANSPORTER SUBSTRATE-BINDING PROTEIN"/>
    <property type="match status" value="1"/>
</dbReference>
<evidence type="ECO:0000313" key="5">
    <source>
        <dbReference type="Proteomes" id="UP000282028"/>
    </source>
</evidence>
<keyword evidence="5" id="KW-1185">Reference proteome</keyword>
<sequence length="358" mass="39191">MKKRNWFHGVAAAALLTSVVLTGCSSSEGSSTGSPTTGGGEAGGKKELGSIAFYSPETPDMTKQMGQAFEKQNPGSSVNVQYAGTNVLVNRMIAEKDNPMADLWYGGGGFLPFESAKDKGIITSYTPEAIKDWPEVRDGIKIRDKDWKWIGAEVFVLGFVYNTDLVKPEDLPKTWDDLLDPKWKGKIQMPNPAASGTATLLVLSQLMEKGDEAGWAYFEKLVDQMSAIPDSGSAPTKAVAKGEALIGIGFDFMAYENKAKGEKVDFIVPEKTPIIVNPVSLVEGGPNPDGGKALIDYLLSNEGQQTLADWYHIPISKDVQSKTPLTLEKVIPHAQELDVDWVVQNYDRVRNEWRQKFQ</sequence>
<dbReference type="GO" id="GO:0030288">
    <property type="term" value="C:outer membrane-bounded periplasmic space"/>
    <property type="evidence" value="ECO:0007669"/>
    <property type="project" value="TreeGrafter"/>
</dbReference>
<dbReference type="InterPro" id="IPR026045">
    <property type="entry name" value="Ferric-bd"/>
</dbReference>
<dbReference type="GO" id="GO:0030976">
    <property type="term" value="F:thiamine pyrophosphate binding"/>
    <property type="evidence" value="ECO:0007669"/>
    <property type="project" value="TreeGrafter"/>
</dbReference>
<dbReference type="OrthoDB" id="179400at2"/>
<feature type="compositionally biased region" description="Low complexity" evidence="2">
    <location>
        <begin position="26"/>
        <end position="35"/>
    </location>
</feature>
<dbReference type="Pfam" id="PF13343">
    <property type="entry name" value="SBP_bac_6"/>
    <property type="match status" value="1"/>
</dbReference>
<dbReference type="EMBL" id="RHHR01000036">
    <property type="protein sequence ID" value="RNB69920.1"/>
    <property type="molecule type" value="Genomic_DNA"/>
</dbReference>
<protein>
    <submittedName>
        <fullName evidence="4">Extracellular solute-binding protein</fullName>
    </submittedName>
</protein>
<evidence type="ECO:0000256" key="3">
    <source>
        <dbReference type="SAM" id="SignalP"/>
    </source>
</evidence>
<dbReference type="RefSeq" id="WP_122910391.1">
    <property type="nucleotide sequence ID" value="NZ_CBCSBE010000013.1"/>
</dbReference>
<organism evidence="4 5">
    <name type="scientific">Brevibacillus invocatus</name>
    <dbReference type="NCBI Taxonomy" id="173959"/>
    <lineage>
        <taxon>Bacteria</taxon>
        <taxon>Bacillati</taxon>
        <taxon>Bacillota</taxon>
        <taxon>Bacilli</taxon>
        <taxon>Bacillales</taxon>
        <taxon>Paenibacillaceae</taxon>
        <taxon>Brevibacillus</taxon>
    </lineage>
</organism>
<name>A0A3M8C2I8_9BACL</name>